<dbReference type="EMBL" id="SJKA01000004">
    <property type="protein sequence ID" value="TCC35109.1"/>
    <property type="molecule type" value="Genomic_DNA"/>
</dbReference>
<feature type="region of interest" description="Disordered" evidence="1">
    <location>
        <begin position="1"/>
        <end position="49"/>
    </location>
</feature>
<reference evidence="2 3" key="1">
    <citation type="submission" date="2019-02" db="EMBL/GenBank/DDBJ databases">
        <title>Kribbella capetownensis sp. nov. and Kribbella speibonae sp. nov., isolated from soil.</title>
        <authorList>
            <person name="Curtis S.M."/>
            <person name="Norton I."/>
            <person name="Everest G.J."/>
            <person name="Meyers P.R."/>
        </authorList>
    </citation>
    <scope>NUCLEOTIDE SEQUENCE [LARGE SCALE GENOMIC DNA]</scope>
    <source>
        <strain evidence="2 3">DSM 27082</strain>
    </source>
</reference>
<proteinExistence type="predicted"/>
<dbReference type="RefSeq" id="WP_131288337.1">
    <property type="nucleotide sequence ID" value="NZ_SJKA01000004.1"/>
</dbReference>
<evidence type="ECO:0000313" key="3">
    <source>
        <dbReference type="Proteomes" id="UP000292695"/>
    </source>
</evidence>
<gene>
    <name evidence="2" type="ORF">E0H50_14685</name>
</gene>
<keyword evidence="3" id="KW-1185">Reference proteome</keyword>
<comment type="caution">
    <text evidence="2">The sequence shown here is derived from an EMBL/GenBank/DDBJ whole genome shotgun (WGS) entry which is preliminary data.</text>
</comment>
<name>A0A4R0IQ30_9ACTN</name>
<evidence type="ECO:0000256" key="1">
    <source>
        <dbReference type="SAM" id="MobiDB-lite"/>
    </source>
</evidence>
<feature type="compositionally biased region" description="Basic residues" evidence="1">
    <location>
        <begin position="1"/>
        <end position="13"/>
    </location>
</feature>
<evidence type="ECO:0000313" key="2">
    <source>
        <dbReference type="EMBL" id="TCC35109.1"/>
    </source>
</evidence>
<protein>
    <submittedName>
        <fullName evidence="2">Uncharacterized protein</fullName>
    </submittedName>
</protein>
<dbReference type="Proteomes" id="UP000292695">
    <property type="component" value="Unassembled WGS sequence"/>
</dbReference>
<accession>A0A4R0IQ30</accession>
<organism evidence="2 3">
    <name type="scientific">Kribbella sindirgiensis</name>
    <dbReference type="NCBI Taxonomy" id="1124744"/>
    <lineage>
        <taxon>Bacteria</taxon>
        <taxon>Bacillati</taxon>
        <taxon>Actinomycetota</taxon>
        <taxon>Actinomycetes</taxon>
        <taxon>Propionibacteriales</taxon>
        <taxon>Kribbellaceae</taxon>
        <taxon>Kribbella</taxon>
    </lineage>
</organism>
<sequence>MARKKSSQRRAPRRANEAKAAQRILPIDRDSDASGIIPPPSPAADHTDVSALWSDTRAGARAGRGFHYQDAVGAWLCGQVLAGALAIVRIIPEGWEDLSCEGNAPWHVQVKSRQERIGDFRPSEVATHLLDMGEKHSRREEAGLDGQSVLVLERPVNGESFDDWGTAVDDALPSDHPILLAVQVAGRRRGLTEDQILSIRRGVSLFVLPWRAAAERTRDAVANQFGLLPAASESVVLALRDEIARCADRNAAEGWATREGPDRTRIQRVAETSASLIDRASMEEALANGVCEPVNFDQPLSDASFYEGVEVQPGHLAAGLPSPRPDLTGQVVRALDSGATVLLTGPSGVGKSAVMWAGAYSTRHILWYRIRRLHEGDVAAVVRLAKAMNPSLRTPIGFVVDGVGVGAFQAWDALVRELAVVPGAVLLGSARTEDLLTLRTLASCTTITVALDEAVAERIHAALLTSGQTSAPHWRESYDVAAGLTLEYTYLLTRGRRLGDVIREQVNRRVVEHRDLELQVLALTSVAHQWGADLPLRSVQDQLGADDASFRVALSRLDAEHLVQVRGTRLTGLHQLRSTALARSVHAAPPPPLAESVSAVIDLLDDDQLQLFVSGALGAQRDLDDIVLDRVAAELGRRRNPVAWTAVLQALRVVDFQRQAVVWATILDRHGVVPADRPITLQLAMLDSDVLPIFKTEIIAAVEEIRSSADGSSPLRDALLSEIGSAEISAVLESSPDASTASRFLAVLAGTGLDRIAIASPTGNASPLGQLLIQAPAQIFGDLVSAAGAVHASLAHRFVDHAGGQDAVFAKLRAHSPWLVEVAVKDHVDPPIAYARLMHVSDRAEADIDKSTRDFGRILLRCVPQCGSVDVQAVLAGNVPLQFGDHTSAVSKLQRRNDHPPTEVAWNTLRSQVAAAAMGSIDPTTRVSVAHTLVGEVHQYLRDLTRAWSVSQGRPRDAIQLEAQRTHLREQADALTLPLDRSDLFATPADQAINGISNDHLHSLVQGVGDKLTSRIHSAEREWASIAAYTGDTLRSSVQDVLGGERWELMDRTAPAELADLDRILNDLHAILAELAWGALTPAQIVSTARSGPYDEALTRVAQRARSAAETRAADLLDAFQASAHAAGLSVQVFTQPLLDPEAVEWPPIQVAVGLHAASVPEALEAIAAASDLLMTPGTRPADTVPVLLVPMFRGRPIRHLARQVITSIWPAAELFDSWAVSLPSECLTPLTDAVIQAHQALQGLSGLAALGRLRDIQPVHQQLADDEAARYQAAHAEITTLEAPDIVVAEIIDYLASLATRVQTELEEGPPNGQEQDTLAAQIAALVAGVTTEAGTALESLTIVSLQWDLDPPTAAELLAQLG</sequence>
<dbReference type="OrthoDB" id="3880322at2"/>